<sequence>MTVVFNIAFNMRESATLTAYVWRGHLDCPNGQVIVLNNADTILTPVKNNILSAEQRGDGEYPVAARGESSSHDAIVEYWFDQDTFRGNEQAQETCRDLEHTGHSLASISHIVYGTDPG</sequence>
<comment type="caution">
    <text evidence="1">The sequence shown here is derived from an EMBL/GenBank/DDBJ whole genome shotgun (WGS) entry which is preliminary data.</text>
</comment>
<dbReference type="EMBL" id="JAQJZL010000015">
    <property type="protein sequence ID" value="KAJ6027510.1"/>
    <property type="molecule type" value="Genomic_DNA"/>
</dbReference>
<name>A0AAD6I3J4_PENCN</name>
<keyword evidence="1" id="KW-0456">Lyase</keyword>
<dbReference type="GO" id="GO:0016829">
    <property type="term" value="F:lyase activity"/>
    <property type="evidence" value="ECO:0007669"/>
    <property type="project" value="UniProtKB-KW"/>
</dbReference>
<protein>
    <submittedName>
        <fullName evidence="1">Chondroitin AC/alginate lyase</fullName>
    </submittedName>
</protein>
<accession>A0AAD6I3J4</accession>
<evidence type="ECO:0000313" key="2">
    <source>
        <dbReference type="Proteomes" id="UP001219568"/>
    </source>
</evidence>
<dbReference type="AlphaFoldDB" id="A0AAD6I3J4"/>
<proteinExistence type="predicted"/>
<dbReference type="Proteomes" id="UP001219568">
    <property type="component" value="Unassembled WGS sequence"/>
</dbReference>
<organism evidence="1 2">
    <name type="scientific">Penicillium canescens</name>
    <dbReference type="NCBI Taxonomy" id="5083"/>
    <lineage>
        <taxon>Eukaryota</taxon>
        <taxon>Fungi</taxon>
        <taxon>Dikarya</taxon>
        <taxon>Ascomycota</taxon>
        <taxon>Pezizomycotina</taxon>
        <taxon>Eurotiomycetes</taxon>
        <taxon>Eurotiomycetidae</taxon>
        <taxon>Eurotiales</taxon>
        <taxon>Aspergillaceae</taxon>
        <taxon>Penicillium</taxon>
    </lineage>
</organism>
<reference evidence="1" key="2">
    <citation type="submission" date="2023-01" db="EMBL/GenBank/DDBJ databases">
        <authorList>
            <person name="Petersen C."/>
        </authorList>
    </citation>
    <scope>NUCLEOTIDE SEQUENCE</scope>
    <source>
        <strain evidence="1">IBT 15450</strain>
    </source>
</reference>
<gene>
    <name evidence="1" type="ORF">N7460_012327</name>
</gene>
<keyword evidence="2" id="KW-1185">Reference proteome</keyword>
<evidence type="ECO:0000313" key="1">
    <source>
        <dbReference type="EMBL" id="KAJ6027510.1"/>
    </source>
</evidence>
<reference evidence="1" key="1">
    <citation type="journal article" date="2023" name="IMA Fungus">
        <title>Comparative genomic study of the Penicillium genus elucidates a diverse pangenome and 15 lateral gene transfer events.</title>
        <authorList>
            <person name="Petersen C."/>
            <person name="Sorensen T."/>
            <person name="Nielsen M.R."/>
            <person name="Sondergaard T.E."/>
            <person name="Sorensen J.L."/>
            <person name="Fitzpatrick D.A."/>
            <person name="Frisvad J.C."/>
            <person name="Nielsen K.L."/>
        </authorList>
    </citation>
    <scope>NUCLEOTIDE SEQUENCE</scope>
    <source>
        <strain evidence="1">IBT 15450</strain>
    </source>
</reference>